<accession>D0WHB8</accession>
<dbReference type="HOGENOM" id="CLU_1128462_0_0_11"/>
<keyword evidence="2" id="KW-0472">Membrane</keyword>
<dbReference type="Gene3D" id="2.40.40.10">
    <property type="entry name" value="RlpA-like domain"/>
    <property type="match status" value="1"/>
</dbReference>
<evidence type="ECO:0000256" key="1">
    <source>
        <dbReference type="SAM" id="MobiDB-lite"/>
    </source>
</evidence>
<dbReference type="eggNOG" id="COG0797">
    <property type="taxonomic scope" value="Bacteria"/>
</dbReference>
<reference evidence="3" key="1">
    <citation type="submission" date="2009-10" db="EMBL/GenBank/DDBJ databases">
        <authorList>
            <person name="Weinstock G."/>
            <person name="Sodergren E."/>
            <person name="Clifton S."/>
            <person name="Fulton L."/>
            <person name="Fulton B."/>
            <person name="Courtney L."/>
            <person name="Fronick C."/>
            <person name="Harrison M."/>
            <person name="Strong C."/>
            <person name="Farmer C."/>
            <person name="Delahaunty K."/>
            <person name="Markovic C."/>
            <person name="Hall O."/>
            <person name="Minx P."/>
            <person name="Tomlinson C."/>
            <person name="Mitreva M."/>
            <person name="Nelson J."/>
            <person name="Hou S."/>
            <person name="Wollam A."/>
            <person name="Pepin K.H."/>
            <person name="Johnson M."/>
            <person name="Bhonagiri V."/>
            <person name="Nash W.E."/>
            <person name="Warren W."/>
            <person name="Chinwalla A."/>
            <person name="Mardis E.R."/>
            <person name="Wilson R.K."/>
        </authorList>
    </citation>
    <scope>NUCLEOTIDE SEQUENCE [LARGE SCALE GENOMIC DNA]</scope>
    <source>
        <strain evidence="3">ATCC 700122</strain>
    </source>
</reference>
<dbReference type="InterPro" id="IPR036908">
    <property type="entry name" value="RlpA-like_sf"/>
</dbReference>
<dbReference type="SUPFAM" id="SSF50685">
    <property type="entry name" value="Barwin-like endoglucanases"/>
    <property type="match status" value="1"/>
</dbReference>
<dbReference type="GeneID" id="85007677"/>
<sequence>MAATPIHTGARSNAKLFFFFVKAAAVTVVAVIVASGVWQPASASLKVDLSTIGIGDRQSTASDISGSNPSSRLSGTTDASSARKGASAARSISVKDPDPVVVLAAIDESNAHTVAAAEEVGTMTPLPTAPHVLPDVSDGWSTGSASAYSIVDNDDGEGNFNTTATASGRKLDDGGITVAVPESQSWRLGQAVAVMCGDKVVVATVTDTGGFAPYGRDLDLAPGTWKALGARSVGDWGVRTVYYKFL</sequence>
<keyword evidence="2" id="KW-1133">Transmembrane helix</keyword>
<dbReference type="EMBL" id="ACUX02000007">
    <property type="protein sequence ID" value="EEZ61082.1"/>
    <property type="molecule type" value="Genomic_DNA"/>
</dbReference>
<gene>
    <name evidence="3" type="ORF">HMPREF0762_01150</name>
</gene>
<comment type="caution">
    <text evidence="3">The sequence shown here is derived from an EMBL/GenBank/DDBJ whole genome shotgun (WGS) entry which is preliminary data.</text>
</comment>
<dbReference type="RefSeq" id="WP_006362408.1">
    <property type="nucleotide sequence ID" value="NZ_GG700630.1"/>
</dbReference>
<proteinExistence type="predicted"/>
<feature type="compositionally biased region" description="Polar residues" evidence="1">
    <location>
        <begin position="58"/>
        <end position="78"/>
    </location>
</feature>
<protein>
    <submittedName>
        <fullName evidence="3">Uncharacterized protein</fullName>
    </submittedName>
</protein>
<feature type="transmembrane region" description="Helical" evidence="2">
    <location>
        <begin position="16"/>
        <end position="38"/>
    </location>
</feature>
<feature type="region of interest" description="Disordered" evidence="1">
    <location>
        <begin position="58"/>
        <end position="91"/>
    </location>
</feature>
<dbReference type="STRING" id="649764.HMPREF0762_01150"/>
<keyword evidence="2" id="KW-0812">Transmembrane</keyword>
<dbReference type="AlphaFoldDB" id="D0WHB8"/>
<dbReference type="OrthoDB" id="3194736at2"/>
<feature type="compositionally biased region" description="Low complexity" evidence="1">
    <location>
        <begin position="79"/>
        <end position="91"/>
    </location>
</feature>
<dbReference type="Proteomes" id="UP000006001">
    <property type="component" value="Unassembled WGS sequence"/>
</dbReference>
<keyword evidence="4" id="KW-1185">Reference proteome</keyword>
<evidence type="ECO:0000313" key="4">
    <source>
        <dbReference type="Proteomes" id="UP000006001"/>
    </source>
</evidence>
<evidence type="ECO:0000313" key="3">
    <source>
        <dbReference type="EMBL" id="EEZ61082.1"/>
    </source>
</evidence>
<evidence type="ECO:0000256" key="2">
    <source>
        <dbReference type="SAM" id="Phobius"/>
    </source>
</evidence>
<organism evidence="3 4">
    <name type="scientific">Slackia exigua (strain ATCC 700122 / DSM 15923 / CIP 105133 / JCM 11022 / KCTC 5966 / S-7)</name>
    <dbReference type="NCBI Taxonomy" id="649764"/>
    <lineage>
        <taxon>Bacteria</taxon>
        <taxon>Bacillati</taxon>
        <taxon>Actinomycetota</taxon>
        <taxon>Coriobacteriia</taxon>
        <taxon>Eggerthellales</taxon>
        <taxon>Eggerthellaceae</taxon>
        <taxon>Slackia</taxon>
    </lineage>
</organism>
<name>D0WHB8_SLAES</name>